<reference evidence="5 6" key="1">
    <citation type="submission" date="2017-04" db="EMBL/GenBank/DDBJ databases">
        <authorList>
            <person name="Afonso C.L."/>
            <person name="Miller P.J."/>
            <person name="Scott M.A."/>
            <person name="Spackman E."/>
            <person name="Goraichik I."/>
            <person name="Dimitrov K.M."/>
            <person name="Suarez D.L."/>
            <person name="Swayne D.E."/>
        </authorList>
    </citation>
    <scope>NUCLEOTIDE SEQUENCE [LARGE SCALE GENOMIC DNA]</scope>
    <source>
        <strain evidence="5 6">CGMCC 1.12511</strain>
    </source>
</reference>
<keyword evidence="1" id="KW-0805">Transcription regulation</keyword>
<dbReference type="PANTHER" id="PTHR33154">
    <property type="entry name" value="TRANSCRIPTIONAL REGULATOR, ARSR FAMILY"/>
    <property type="match status" value="1"/>
</dbReference>
<keyword evidence="2" id="KW-0238">DNA-binding</keyword>
<sequence>MAMNELTLVFHALSEPTRLALLEHLRSGEHRVRDLVDHMGLAQSTVSVHLACLRDAGLVQVRAEGRASWFSFRHPEGLRELLRCAEALAEEAA</sequence>
<evidence type="ECO:0000313" key="5">
    <source>
        <dbReference type="EMBL" id="SMC31919.1"/>
    </source>
</evidence>
<dbReference type="PANTHER" id="PTHR33154:SF33">
    <property type="entry name" value="TRANSCRIPTIONAL REPRESSOR SDPR"/>
    <property type="match status" value="1"/>
</dbReference>
<evidence type="ECO:0000259" key="4">
    <source>
        <dbReference type="PROSITE" id="PS50987"/>
    </source>
</evidence>
<keyword evidence="3" id="KW-0804">Transcription</keyword>
<organism evidence="5 6">
    <name type="scientific">Janibacter indicus</name>
    <dbReference type="NCBI Taxonomy" id="857417"/>
    <lineage>
        <taxon>Bacteria</taxon>
        <taxon>Bacillati</taxon>
        <taxon>Actinomycetota</taxon>
        <taxon>Actinomycetes</taxon>
        <taxon>Micrococcales</taxon>
        <taxon>Intrasporangiaceae</taxon>
        <taxon>Janibacter</taxon>
    </lineage>
</organism>
<dbReference type="SMART" id="SM00418">
    <property type="entry name" value="HTH_ARSR"/>
    <property type="match status" value="1"/>
</dbReference>
<evidence type="ECO:0000256" key="2">
    <source>
        <dbReference type="ARBA" id="ARBA00023125"/>
    </source>
</evidence>
<gene>
    <name evidence="5" type="ORF">SAMN06296429_101138</name>
</gene>
<dbReference type="Pfam" id="PF01022">
    <property type="entry name" value="HTH_5"/>
    <property type="match status" value="1"/>
</dbReference>
<protein>
    <submittedName>
        <fullName evidence="5">Regulatory protein, arsR family</fullName>
    </submittedName>
</protein>
<dbReference type="GO" id="GO:0003700">
    <property type="term" value="F:DNA-binding transcription factor activity"/>
    <property type="evidence" value="ECO:0007669"/>
    <property type="project" value="InterPro"/>
</dbReference>
<dbReference type="AlphaFoldDB" id="A0A1W1Y703"/>
<dbReference type="Proteomes" id="UP000192634">
    <property type="component" value="Unassembled WGS sequence"/>
</dbReference>
<proteinExistence type="predicted"/>
<evidence type="ECO:0000256" key="3">
    <source>
        <dbReference type="ARBA" id="ARBA00023163"/>
    </source>
</evidence>
<dbReference type="InterPro" id="IPR051081">
    <property type="entry name" value="HTH_MetalResp_TranReg"/>
</dbReference>
<feature type="domain" description="HTH arsR-type" evidence="4">
    <location>
        <begin position="1"/>
        <end position="93"/>
    </location>
</feature>
<accession>A0A1W1Y703</accession>
<dbReference type="InterPro" id="IPR011991">
    <property type="entry name" value="ArsR-like_HTH"/>
</dbReference>
<dbReference type="InterPro" id="IPR036388">
    <property type="entry name" value="WH-like_DNA-bd_sf"/>
</dbReference>
<dbReference type="PRINTS" id="PR00778">
    <property type="entry name" value="HTHARSR"/>
</dbReference>
<dbReference type="Gene3D" id="1.10.10.10">
    <property type="entry name" value="Winged helix-like DNA-binding domain superfamily/Winged helix DNA-binding domain"/>
    <property type="match status" value="1"/>
</dbReference>
<dbReference type="InterPro" id="IPR001845">
    <property type="entry name" value="HTH_ArsR_DNA-bd_dom"/>
</dbReference>
<evidence type="ECO:0000313" key="6">
    <source>
        <dbReference type="Proteomes" id="UP000192634"/>
    </source>
</evidence>
<dbReference type="CDD" id="cd00090">
    <property type="entry name" value="HTH_ARSR"/>
    <property type="match status" value="1"/>
</dbReference>
<evidence type="ECO:0000256" key="1">
    <source>
        <dbReference type="ARBA" id="ARBA00023015"/>
    </source>
</evidence>
<dbReference type="EMBL" id="FWXN01000001">
    <property type="protein sequence ID" value="SMC31919.1"/>
    <property type="molecule type" value="Genomic_DNA"/>
</dbReference>
<dbReference type="NCBIfam" id="NF033788">
    <property type="entry name" value="HTH_metalloreg"/>
    <property type="match status" value="1"/>
</dbReference>
<dbReference type="OrthoDB" id="3401849at2"/>
<dbReference type="InterPro" id="IPR036390">
    <property type="entry name" value="WH_DNA-bd_sf"/>
</dbReference>
<dbReference type="SUPFAM" id="SSF46785">
    <property type="entry name" value="Winged helix' DNA-binding domain"/>
    <property type="match status" value="1"/>
</dbReference>
<dbReference type="GO" id="GO:0003677">
    <property type="term" value="F:DNA binding"/>
    <property type="evidence" value="ECO:0007669"/>
    <property type="project" value="UniProtKB-KW"/>
</dbReference>
<dbReference type="PROSITE" id="PS50987">
    <property type="entry name" value="HTH_ARSR_2"/>
    <property type="match status" value="1"/>
</dbReference>
<name>A0A1W1Y703_9MICO</name>